<dbReference type="GO" id="GO:0003676">
    <property type="term" value="F:nucleic acid binding"/>
    <property type="evidence" value="ECO:0007669"/>
    <property type="project" value="InterPro"/>
</dbReference>
<evidence type="ECO:0000313" key="1">
    <source>
        <dbReference type="EMBL" id="GEU91420.1"/>
    </source>
</evidence>
<protein>
    <submittedName>
        <fullName evidence="1">Zinc finger, CCHC-type</fullName>
    </submittedName>
</protein>
<gene>
    <name evidence="1" type="ORF">Tci_063398</name>
</gene>
<dbReference type="SUPFAM" id="SSF53098">
    <property type="entry name" value="Ribonuclease H-like"/>
    <property type="match status" value="1"/>
</dbReference>
<sequence>MKSYLEQLECLGYIIPQDINVSLSLNGLSNDLARFVKNYNMRNMGKTIGALHDMLIKYEKGLPKKAATPQVLAIQDYLKACGIVQQLTPPYTPQNNGVFERRNRTLLDMVWGCEALVKHDRLPDFNKDLLKFFENDLITKEVGGKAVELEEIQEEDTSPSKNTS</sequence>
<name>A0A6L2NZ25_TANCI</name>
<proteinExistence type="predicted"/>
<dbReference type="Gene3D" id="3.30.420.10">
    <property type="entry name" value="Ribonuclease H-like superfamily/Ribonuclease H"/>
    <property type="match status" value="1"/>
</dbReference>
<dbReference type="InterPro" id="IPR039537">
    <property type="entry name" value="Retrotran_Ty1/copia-like"/>
</dbReference>
<dbReference type="InterPro" id="IPR036397">
    <property type="entry name" value="RNaseH_sf"/>
</dbReference>
<accession>A0A6L2NZ25</accession>
<dbReference type="PANTHER" id="PTHR42648:SF27">
    <property type="entry name" value="RNA-DIRECTED DNA POLYMERASE"/>
    <property type="match status" value="1"/>
</dbReference>
<organism evidence="1">
    <name type="scientific">Tanacetum cinerariifolium</name>
    <name type="common">Dalmatian daisy</name>
    <name type="synonym">Chrysanthemum cinerariifolium</name>
    <dbReference type="NCBI Taxonomy" id="118510"/>
    <lineage>
        <taxon>Eukaryota</taxon>
        <taxon>Viridiplantae</taxon>
        <taxon>Streptophyta</taxon>
        <taxon>Embryophyta</taxon>
        <taxon>Tracheophyta</taxon>
        <taxon>Spermatophyta</taxon>
        <taxon>Magnoliopsida</taxon>
        <taxon>eudicotyledons</taxon>
        <taxon>Gunneridae</taxon>
        <taxon>Pentapetalae</taxon>
        <taxon>asterids</taxon>
        <taxon>campanulids</taxon>
        <taxon>Asterales</taxon>
        <taxon>Asteraceae</taxon>
        <taxon>Asteroideae</taxon>
        <taxon>Anthemideae</taxon>
        <taxon>Anthemidinae</taxon>
        <taxon>Tanacetum</taxon>
    </lineage>
</organism>
<dbReference type="EMBL" id="BKCJ010010401">
    <property type="protein sequence ID" value="GEU91420.1"/>
    <property type="molecule type" value="Genomic_DNA"/>
</dbReference>
<dbReference type="InterPro" id="IPR012337">
    <property type="entry name" value="RNaseH-like_sf"/>
</dbReference>
<dbReference type="PANTHER" id="PTHR42648">
    <property type="entry name" value="TRANSPOSASE, PUTATIVE-RELATED"/>
    <property type="match status" value="1"/>
</dbReference>
<reference evidence="1" key="1">
    <citation type="journal article" date="2019" name="Sci. Rep.">
        <title>Draft genome of Tanacetum cinerariifolium, the natural source of mosquito coil.</title>
        <authorList>
            <person name="Yamashiro T."/>
            <person name="Shiraishi A."/>
            <person name="Satake H."/>
            <person name="Nakayama K."/>
        </authorList>
    </citation>
    <scope>NUCLEOTIDE SEQUENCE</scope>
</reference>
<dbReference type="AlphaFoldDB" id="A0A6L2NZ25"/>
<comment type="caution">
    <text evidence="1">The sequence shown here is derived from an EMBL/GenBank/DDBJ whole genome shotgun (WGS) entry which is preliminary data.</text>
</comment>